<gene>
    <name evidence="1" type="ORF">GLAREA_05555</name>
</gene>
<evidence type="ECO:0000313" key="1">
    <source>
        <dbReference type="EMBL" id="EPE36217.1"/>
    </source>
</evidence>
<evidence type="ECO:0000313" key="2">
    <source>
        <dbReference type="Proteomes" id="UP000016922"/>
    </source>
</evidence>
<organism evidence="1 2">
    <name type="scientific">Glarea lozoyensis (strain ATCC 20868 / MF5171)</name>
    <dbReference type="NCBI Taxonomy" id="1116229"/>
    <lineage>
        <taxon>Eukaryota</taxon>
        <taxon>Fungi</taxon>
        <taxon>Dikarya</taxon>
        <taxon>Ascomycota</taxon>
        <taxon>Pezizomycotina</taxon>
        <taxon>Leotiomycetes</taxon>
        <taxon>Helotiales</taxon>
        <taxon>Helotiaceae</taxon>
        <taxon>Glarea</taxon>
    </lineage>
</organism>
<dbReference type="HOGENOM" id="CLU_2291966_0_0_1"/>
<sequence length="101" mass="11135">MPAKPYKGCFLEQRRDRLNVFIDPGFTVPLRNHGPATTDSLRIGQGGSHKVLEGLDGARSVGEVDTLLRFNLHALLDTKLWQGVEEIGHGKDGLAARERCL</sequence>
<accession>S3DCT2</accession>
<reference evidence="1 2" key="1">
    <citation type="journal article" date="2013" name="BMC Genomics">
        <title>Genomics-driven discovery of the pneumocandin biosynthetic gene cluster in the fungus Glarea lozoyensis.</title>
        <authorList>
            <person name="Chen L."/>
            <person name="Yue Q."/>
            <person name="Zhang X."/>
            <person name="Xiang M."/>
            <person name="Wang C."/>
            <person name="Li S."/>
            <person name="Che Y."/>
            <person name="Ortiz-Lopez F.J."/>
            <person name="Bills G.F."/>
            <person name="Liu X."/>
            <person name="An Z."/>
        </authorList>
    </citation>
    <scope>NUCLEOTIDE SEQUENCE [LARGE SCALE GENOMIC DNA]</scope>
    <source>
        <strain evidence="2">ATCC 20868 / MF5171</strain>
    </source>
</reference>
<dbReference type="GeneID" id="19464609"/>
<dbReference type="RefSeq" id="XP_008077035.1">
    <property type="nucleotide sequence ID" value="XM_008078844.1"/>
</dbReference>
<dbReference type="EMBL" id="KE145353">
    <property type="protein sequence ID" value="EPE36217.1"/>
    <property type="molecule type" value="Genomic_DNA"/>
</dbReference>
<keyword evidence="2" id="KW-1185">Reference proteome</keyword>
<proteinExistence type="predicted"/>
<dbReference type="AlphaFoldDB" id="S3DCT2"/>
<dbReference type="Proteomes" id="UP000016922">
    <property type="component" value="Unassembled WGS sequence"/>
</dbReference>
<dbReference type="KEGG" id="glz:GLAREA_05555"/>
<name>S3DCT2_GLAL2</name>
<protein>
    <submittedName>
        <fullName evidence="1">Uncharacterized protein</fullName>
    </submittedName>
</protein>